<dbReference type="Proteomes" id="UP000236286">
    <property type="component" value="Unassembled WGS sequence"/>
</dbReference>
<sequence length="79" mass="8983">MFGKQRIVLVLSKAPLRKQPDPEAIRTLSRNRESPWLSCDDAAANIAHTFLISDDLMTGREFAENAFLIKRNTLLRKAD</sequence>
<reference evidence="1 2" key="1">
    <citation type="submission" date="2017-10" db="EMBL/GenBank/DDBJ databases">
        <title>Genome announcement of Methylocella silvestris TVC from permafrost.</title>
        <authorList>
            <person name="Wang J."/>
            <person name="Geng K."/>
            <person name="Ul-Haque F."/>
            <person name="Crombie A.T."/>
            <person name="Street L.E."/>
            <person name="Wookey P.A."/>
            <person name="Murrell J.C."/>
            <person name="Pratscher J."/>
        </authorList>
    </citation>
    <scope>NUCLEOTIDE SEQUENCE [LARGE SCALE GENOMIC DNA]</scope>
    <source>
        <strain evidence="1 2">TVC</strain>
    </source>
</reference>
<accession>A0A2J7TFZ0</accession>
<evidence type="ECO:0000313" key="1">
    <source>
        <dbReference type="EMBL" id="PNG25682.1"/>
    </source>
</evidence>
<dbReference type="EMBL" id="PDZR01000013">
    <property type="protein sequence ID" value="PNG25682.1"/>
    <property type="molecule type" value="Genomic_DNA"/>
</dbReference>
<organism evidence="1 2">
    <name type="scientific">Methylocella silvestris</name>
    <dbReference type="NCBI Taxonomy" id="199596"/>
    <lineage>
        <taxon>Bacteria</taxon>
        <taxon>Pseudomonadati</taxon>
        <taxon>Pseudomonadota</taxon>
        <taxon>Alphaproteobacteria</taxon>
        <taxon>Hyphomicrobiales</taxon>
        <taxon>Beijerinckiaceae</taxon>
        <taxon>Methylocella</taxon>
    </lineage>
</organism>
<evidence type="ECO:0000313" key="2">
    <source>
        <dbReference type="Proteomes" id="UP000236286"/>
    </source>
</evidence>
<proteinExistence type="predicted"/>
<comment type="caution">
    <text evidence="1">The sequence shown here is derived from an EMBL/GenBank/DDBJ whole genome shotgun (WGS) entry which is preliminary data.</text>
</comment>
<gene>
    <name evidence="1" type="ORF">CR492_12225</name>
</gene>
<name>A0A2J7TFZ0_METSI</name>
<dbReference type="AlphaFoldDB" id="A0A2J7TFZ0"/>
<protein>
    <submittedName>
        <fullName evidence="1">Uncharacterized protein</fullName>
    </submittedName>
</protein>